<evidence type="ECO:0000256" key="4">
    <source>
        <dbReference type="ARBA" id="ARBA00022553"/>
    </source>
</evidence>
<feature type="transmembrane region" description="Helical" evidence="10">
    <location>
        <begin position="191"/>
        <end position="213"/>
    </location>
</feature>
<dbReference type="PANTHER" id="PTHR42878:SF7">
    <property type="entry name" value="SENSOR HISTIDINE KINASE GLRK"/>
    <property type="match status" value="1"/>
</dbReference>
<evidence type="ECO:0000256" key="7">
    <source>
        <dbReference type="ARBA" id="ARBA00022777"/>
    </source>
</evidence>
<keyword evidence="10" id="KW-0812">Transmembrane</keyword>
<feature type="transmembrane region" description="Helical" evidence="10">
    <location>
        <begin position="111"/>
        <end position="131"/>
    </location>
</feature>
<dbReference type="SMART" id="SM00388">
    <property type="entry name" value="HisKA"/>
    <property type="match status" value="1"/>
</dbReference>
<evidence type="ECO:0000256" key="10">
    <source>
        <dbReference type="SAM" id="Phobius"/>
    </source>
</evidence>
<keyword evidence="10" id="KW-0472">Membrane</keyword>
<dbReference type="PROSITE" id="PS50109">
    <property type="entry name" value="HIS_KIN"/>
    <property type="match status" value="1"/>
</dbReference>
<dbReference type="SMART" id="SM00387">
    <property type="entry name" value="HATPase_c"/>
    <property type="match status" value="1"/>
</dbReference>
<evidence type="ECO:0000313" key="12">
    <source>
        <dbReference type="EMBL" id="GAA0589434.1"/>
    </source>
</evidence>
<keyword evidence="7 12" id="KW-0418">Kinase</keyword>
<dbReference type="GO" id="GO:0016301">
    <property type="term" value="F:kinase activity"/>
    <property type="evidence" value="ECO:0007669"/>
    <property type="project" value="UniProtKB-KW"/>
</dbReference>
<dbReference type="EMBL" id="BAAADS010000001">
    <property type="protein sequence ID" value="GAA0589434.1"/>
    <property type="molecule type" value="Genomic_DNA"/>
</dbReference>
<dbReference type="Proteomes" id="UP001500866">
    <property type="component" value="Unassembled WGS sequence"/>
</dbReference>
<dbReference type="CDD" id="cd00082">
    <property type="entry name" value="HisKA"/>
    <property type="match status" value="1"/>
</dbReference>
<keyword evidence="13" id="KW-1185">Reference proteome</keyword>
<organism evidence="12 13">
    <name type="scientific">Virgibacillus siamensis</name>
    <dbReference type="NCBI Taxonomy" id="480071"/>
    <lineage>
        <taxon>Bacteria</taxon>
        <taxon>Bacillati</taxon>
        <taxon>Bacillota</taxon>
        <taxon>Bacilli</taxon>
        <taxon>Bacillales</taxon>
        <taxon>Bacillaceae</taxon>
        <taxon>Virgibacillus</taxon>
    </lineage>
</organism>
<feature type="domain" description="Histidine kinase" evidence="11">
    <location>
        <begin position="248"/>
        <end position="450"/>
    </location>
</feature>
<reference evidence="13" key="1">
    <citation type="journal article" date="2019" name="Int. J. Syst. Evol. Microbiol.">
        <title>The Global Catalogue of Microorganisms (GCM) 10K type strain sequencing project: providing services to taxonomists for standard genome sequencing and annotation.</title>
        <authorList>
            <consortium name="The Broad Institute Genomics Platform"/>
            <consortium name="The Broad Institute Genome Sequencing Center for Infectious Disease"/>
            <person name="Wu L."/>
            <person name="Ma J."/>
        </authorList>
    </citation>
    <scope>NUCLEOTIDE SEQUENCE [LARGE SCALE GENOMIC DNA]</scope>
    <source>
        <strain evidence="13">JCM 15395</strain>
    </source>
</reference>
<keyword evidence="10" id="KW-1133">Transmembrane helix</keyword>
<comment type="subcellular location">
    <subcellularLocation>
        <location evidence="2">Membrane</location>
    </subcellularLocation>
</comment>
<dbReference type="Pfam" id="PF02518">
    <property type="entry name" value="HATPase_c"/>
    <property type="match status" value="1"/>
</dbReference>
<feature type="transmembrane region" description="Helical" evidence="10">
    <location>
        <begin position="136"/>
        <end position="155"/>
    </location>
</feature>
<dbReference type="InterPro" id="IPR050351">
    <property type="entry name" value="BphY/WalK/GraS-like"/>
</dbReference>
<dbReference type="RefSeq" id="WP_390350877.1">
    <property type="nucleotide sequence ID" value="NZ_JBHUMU010000012.1"/>
</dbReference>
<evidence type="ECO:0000256" key="2">
    <source>
        <dbReference type="ARBA" id="ARBA00004370"/>
    </source>
</evidence>
<feature type="transmembrane region" description="Helical" evidence="10">
    <location>
        <begin position="84"/>
        <end position="105"/>
    </location>
</feature>
<keyword evidence="9" id="KW-0902">Two-component regulatory system</keyword>
<dbReference type="InterPro" id="IPR003661">
    <property type="entry name" value="HisK_dim/P_dom"/>
</dbReference>
<dbReference type="Pfam" id="PF00512">
    <property type="entry name" value="HisKA"/>
    <property type="match status" value="1"/>
</dbReference>
<accession>A0ABP3QID5</accession>
<dbReference type="InterPro" id="IPR004358">
    <property type="entry name" value="Sig_transdc_His_kin-like_C"/>
</dbReference>
<evidence type="ECO:0000256" key="5">
    <source>
        <dbReference type="ARBA" id="ARBA00022679"/>
    </source>
</evidence>
<dbReference type="SUPFAM" id="SSF47384">
    <property type="entry name" value="Homodimeric domain of signal transducing histidine kinase"/>
    <property type="match status" value="1"/>
</dbReference>
<dbReference type="EC" id="2.7.13.3" evidence="3"/>
<evidence type="ECO:0000256" key="6">
    <source>
        <dbReference type="ARBA" id="ARBA00022741"/>
    </source>
</evidence>
<evidence type="ECO:0000256" key="3">
    <source>
        <dbReference type="ARBA" id="ARBA00012438"/>
    </source>
</evidence>
<keyword evidence="6" id="KW-0547">Nucleotide-binding</keyword>
<name>A0ABP3QID5_9BACI</name>
<dbReference type="PRINTS" id="PR00344">
    <property type="entry name" value="BCTRLSENSOR"/>
</dbReference>
<dbReference type="Gene3D" id="3.30.565.10">
    <property type="entry name" value="Histidine kinase-like ATPase, C-terminal domain"/>
    <property type="match status" value="1"/>
</dbReference>
<keyword evidence="8" id="KW-0067">ATP-binding</keyword>
<evidence type="ECO:0000313" key="13">
    <source>
        <dbReference type="Proteomes" id="UP001500866"/>
    </source>
</evidence>
<dbReference type="CDD" id="cd00075">
    <property type="entry name" value="HATPase"/>
    <property type="match status" value="1"/>
</dbReference>
<dbReference type="InterPro" id="IPR003594">
    <property type="entry name" value="HATPase_dom"/>
</dbReference>
<protein>
    <recommendedName>
        <fullName evidence="3">histidine kinase</fullName>
        <ecNumber evidence="3">2.7.13.3</ecNumber>
    </recommendedName>
</protein>
<evidence type="ECO:0000259" key="11">
    <source>
        <dbReference type="PROSITE" id="PS50109"/>
    </source>
</evidence>
<evidence type="ECO:0000256" key="9">
    <source>
        <dbReference type="ARBA" id="ARBA00023012"/>
    </source>
</evidence>
<dbReference type="PANTHER" id="PTHR42878">
    <property type="entry name" value="TWO-COMPONENT HISTIDINE KINASE"/>
    <property type="match status" value="1"/>
</dbReference>
<feature type="transmembrane region" description="Helical" evidence="10">
    <location>
        <begin position="7"/>
        <end position="28"/>
    </location>
</feature>
<keyword evidence="4" id="KW-0597">Phosphoprotein</keyword>
<dbReference type="SUPFAM" id="SSF55874">
    <property type="entry name" value="ATPase domain of HSP90 chaperone/DNA topoisomerase II/histidine kinase"/>
    <property type="match status" value="1"/>
</dbReference>
<comment type="caution">
    <text evidence="12">The sequence shown here is derived from an EMBL/GenBank/DDBJ whole genome shotgun (WGS) entry which is preliminary data.</text>
</comment>
<gene>
    <name evidence="12" type="ORF">GCM10009001_01670</name>
</gene>
<evidence type="ECO:0000256" key="8">
    <source>
        <dbReference type="ARBA" id="ARBA00022840"/>
    </source>
</evidence>
<comment type="catalytic activity">
    <reaction evidence="1">
        <text>ATP + protein L-histidine = ADP + protein N-phospho-L-histidine.</text>
        <dbReference type="EC" id="2.7.13.3"/>
    </reaction>
</comment>
<keyword evidence="5" id="KW-0808">Transferase</keyword>
<sequence>MIRKNQNLLIACTGALMIFYGLILPSFLHDWSVLIASNIQVSIMEHDSGLLLITSFIYIAKYMLTFFLIYFGSMLILQPLHTKLRTVIWSFVYIGTVLLALTIYNQIYLEYFTYLGYFLTIGIMIFLLQYIPKRKYFYFIFSIILFLVLLAIQWMQLIPALTGFGIGANDLAASIKIADSYLTGNNLFNTLATVFFSVFLTIAIIVTLLIHLFNKQIDTLRKFQVQGEVLQETRSALVDSKVHEEVNMLVHDLKTPLVTVEGLISLIQMKMQAKNNHSLKSYVNRIDSSISKMKDMISEILHDQMKQQISVKELLEYVTSHLNMDEQPIELIIDLDENLPCIMVNKIRFSRAVSNILENAINSFDGKAGYIHITVKSIDTRILIRIQDNGPGIDSAHLKEIWKEGFSTRNSSGLGLSFVKRVVENHQGTIDMKSIPGNHTQLNIRLPISKAGENTDEHYHINS</sequence>
<evidence type="ECO:0000256" key="1">
    <source>
        <dbReference type="ARBA" id="ARBA00000085"/>
    </source>
</evidence>
<proteinExistence type="predicted"/>
<dbReference type="InterPro" id="IPR036890">
    <property type="entry name" value="HATPase_C_sf"/>
</dbReference>
<dbReference type="InterPro" id="IPR036097">
    <property type="entry name" value="HisK_dim/P_sf"/>
</dbReference>
<dbReference type="Gene3D" id="1.10.287.130">
    <property type="match status" value="1"/>
</dbReference>
<dbReference type="InterPro" id="IPR005467">
    <property type="entry name" value="His_kinase_dom"/>
</dbReference>
<feature type="transmembrane region" description="Helical" evidence="10">
    <location>
        <begin position="48"/>
        <end position="72"/>
    </location>
</feature>